<dbReference type="InterPro" id="IPR058094">
    <property type="entry name" value="Ig-like_OmpL47-like"/>
</dbReference>
<feature type="domain" description="HYR" evidence="2">
    <location>
        <begin position="1197"/>
        <end position="1274"/>
    </location>
</feature>
<sequence length="2497" mass="263050">MMKHSKRKLKHVQQGRLGIISKWLCLSLLILMLAPGAVFGAEKMFTDDSPGQSAGKAFAAVYGAEPPVQQPENVVTVKESVYNSVYDSVYGVDPTLGVILHHGAYQLSLLAVSDVQGTMAPVSPLLQQIKLSQASGVIPGGRGFMLPQVVAVKDLAGNPLAGIPVTFTVSEDSTITAVMRGLNSTGITVVSDANGYASAANTYTGYIGEGYQVYSKSTGVIKTLEVKAMVPGLQPVTFKVEIGAVGSNLIDTTPPMIKATALDDAGTPYIAGTWTSHSVTVHYTAEDTLSAIKSLTSDQNFTAEGAGQTATGKAVDSAASSDEDKNHYSIATFGPINIDKSAPVTAATVTGAESSSWNHGKVALHFAAEDQYSGVDFIYYKLGESDAVKTAGSSAGIEIDKEGTTAVSYWAVDKTGNAEAARTVTVKIDKSGPLVSSILSPEANEKGWNSTNVTVSLTASDANSGVKEIHYTLGADGQEKIVTGTTASFAVQTEGITPLAFWAVDQAGNSTPVQNTVVKIDKTIPVVTVPADITIEAKAVRTPVDIGKASVQDISIPDVILTNDAPADYPIGTTTVKWTAVDPVGNTSSQVQKVTVKDTTKPVLTVQGDIVVEATAVKTPFVVTGGSAIDIFPVIVVNDAPKEFPIGPTTVTWTATDANSNVTTATQMVIVVDRIKPVLTIPANITKEAEGRRTAVAVGTASATDIFKVTITNNVPEDFPVGSTKVSWSAKDENGNTSTADQTIVITDITKPKLTIPKDITVEANAKRTKVDIGEAEATDLFDVLLTNNAPADYPVGTTPVIWTAKDEHGNVSEEVQHITVTDKTVPELKVPGDITAEATAIKTPVELGQASATDIFKVTVTNNAPDSFIFGTTVVTWTATDENGNSTKKTQTVKIVDTTKPLVTLPGNKTAEATGERTKVDIGLPVVTEIFPVTIKNNASADFLLGTTEVTWTITDEHGNATVGTQVIKIEDTTKPVLTVPADITVEATGIRTEIDLGNPVGIDLFELTMRNDAPEDFPVGTTKVTWMASDPSGNVAIGTQNVTVVDTTNPNLYIPADVKVEATAVRTPVEIGQATATDIFPVTVTSDALADYPFGTTEVTWTAKDTNGRTITGKQKVTVADTTLPVLAVPEDISIEATAVNTPVNIGKATATDLFPVTIVSNAPASYPLGKTIVTWKATDANGNFSTGTQTITVTDTTAPVIAETPDLKIEATGRTTPVQLQVPAVTDIFGIIAVTSDAPASFPLGVKEVTWTAKDKNGNLSTREQKVEVVDTTKPVLTLPEDVNVEAAALQTHVEIGKATATDLFDVTVKSNAPETYPLGTTEVTWTATDENGNKSTGVQKIKVSDNTAPVLSVPEDLTVEATAVQTPVEIGQATATDIYKVTITSDAPDAYPLGETKVIWTATDVNGNVSTKVQKIKVIDKTSPQLNVPKDISIEASAVKTPVEIGQATATDIFKYTIVSNALDAYPLGVTEVVWKATDANGNVATGVQKVTVVDTTSPQLNVPEDRTVEATAVKTPVEIGQATAADIFKYTIKSNAPADYPLGITEVAWTATDESGNETNFVQKITVVDTTKPTLTVPKDQMVEATAVRTSIEIGQAMAEDIYPVTVTSDAPDDYPLGMTTVTWKAKDVNGNEITGIQRITVKDTTQPVLKFKGSLHLTKEAEALATSVELEVPEVLELFPVTLTTDAPGFGEQDPITSGDHITAKFLLGTTKVTWTAEDSSGNAMIGIVTVTLTDTVKPVLKLPADITLEATAVKTPVEIGEATATDIYDVTVTSNAPADYPLGTTEVTWIAKDANGNTSTGVQKITVVDTTKPGMVLPADRKVEATGLKTPVDIGEAKFPDIFNVIITNNAPSDFEVGTTDVTWTGTDENRNSATGVQKITVVDTTKPVLKLPEDKIVEATALKTPADIGLATGTDIYKVTVTSNAPVDYALGTTEVIWTATDENGNSATGVQKITVKDTTKPVLKLPADKTVEATALKTSADIGLATGTDIYKVNVTSNAPADYALGTTEVTWTATDENGNSATGVQKITVKDTTKPVLTLPADKTVEATALKTLADIGLATGTDIYKVTVTSNAPADYALGTTEVTWTATDENGNSATGVQKITVKDATKPVLKLPEDKIVEATALKTPVDIGLATGTDIYKVTVTSNAPADYALGTTEVTWTATDENGNSTTGVQKITVKDTTKPVLKLPVDKTVEATALKTPVDIGLATGTDIYKVTVTSNAPADYALGTTEVTWTATDENGNSVTGVQKITVKDTTKPVLKAPADVAVTATGTKTSVTLGQATVGDIFGFTLKNDAPADGFPVGKTVVTWTATDVNGNVSTAVQYVTVSQVFKVQSYNSTRTGTTNTIFPRIIFENTSSSTMQLSNIKLRYYYTIDGEKSQSFYTDYSRVFGSSSRNIQSYITGSFQKTTSKTGSDYYLEISFSSSAGSLKPGEKVEIQCRFWKSNYSNYTQTNDYSFNASATDYTDTNKITVYSSGNLIAGMEP</sequence>
<dbReference type="RefSeq" id="WP_154122742.1">
    <property type="nucleotide sequence ID" value="NZ_WJXB01000023.1"/>
</dbReference>
<dbReference type="PANTHER" id="PTHR24273">
    <property type="entry name" value="FI04643P-RELATED"/>
    <property type="match status" value="1"/>
</dbReference>
<dbReference type="PANTHER" id="PTHR24273:SF32">
    <property type="entry name" value="HYALIN"/>
    <property type="match status" value="1"/>
</dbReference>
<reference evidence="4 5" key="1">
    <citation type="submission" date="2019-11" db="EMBL/GenBank/DDBJ databases">
        <title>Paenibacillus monticola sp. nov., a novel PGPR strain isolated from mountain sample in China.</title>
        <authorList>
            <person name="Zhao Q."/>
            <person name="Li H.-P."/>
            <person name="Zhang J.-L."/>
        </authorList>
    </citation>
    <scope>NUCLEOTIDE SEQUENCE [LARGE SCALE GENOMIC DNA]</scope>
    <source>
        <strain evidence="4 5">LC-T2</strain>
    </source>
</reference>
<dbReference type="EMBL" id="WJXB01000023">
    <property type="protein sequence ID" value="MRN57257.1"/>
    <property type="molecule type" value="Genomic_DNA"/>
</dbReference>
<feature type="domain" description="HYR" evidence="2">
    <location>
        <begin position="2265"/>
        <end position="2342"/>
    </location>
</feature>
<comment type="caution">
    <text evidence="4">The sequence shown here is derived from an EMBL/GenBank/DDBJ whole genome shotgun (WGS) entry which is preliminary data.</text>
</comment>
<dbReference type="Gene3D" id="2.60.40.10">
    <property type="entry name" value="Immunoglobulins"/>
    <property type="match status" value="1"/>
</dbReference>
<dbReference type="Gene3D" id="2.60.40.710">
    <property type="entry name" value="Endoglucanase-like"/>
    <property type="match status" value="1"/>
</dbReference>
<feature type="domain" description="CBM3" evidence="3">
    <location>
        <begin position="2340"/>
        <end position="2497"/>
    </location>
</feature>
<proteinExistence type="predicted"/>
<dbReference type="InterPro" id="IPR001956">
    <property type="entry name" value="CBM3"/>
</dbReference>
<dbReference type="InterPro" id="IPR013783">
    <property type="entry name" value="Ig-like_fold"/>
</dbReference>
<dbReference type="GO" id="GO:0030248">
    <property type="term" value="F:cellulose binding"/>
    <property type="evidence" value="ECO:0007669"/>
    <property type="project" value="InterPro"/>
</dbReference>
<evidence type="ECO:0000259" key="2">
    <source>
        <dbReference type="PROSITE" id="PS50825"/>
    </source>
</evidence>
<protein>
    <submittedName>
        <fullName evidence="4">HYR domain-containing protein</fullName>
    </submittedName>
</protein>
<dbReference type="Pfam" id="PF00942">
    <property type="entry name" value="CBM_3"/>
    <property type="match status" value="1"/>
</dbReference>
<dbReference type="InterPro" id="IPR008965">
    <property type="entry name" value="CBM2/CBM3_carb-bd_dom_sf"/>
</dbReference>
<gene>
    <name evidence="4" type="ORF">GJB61_30455</name>
</gene>
<dbReference type="InterPro" id="IPR008964">
    <property type="entry name" value="Invasin/intimin_cell_adhesion"/>
</dbReference>
<accession>A0A7X2HBV8</accession>
<name>A0A7X2HBV8_9BACL</name>
<evidence type="ECO:0000256" key="1">
    <source>
        <dbReference type="ARBA" id="ARBA00022737"/>
    </source>
</evidence>
<dbReference type="SMART" id="SM01067">
    <property type="entry name" value="CBM_3"/>
    <property type="match status" value="1"/>
</dbReference>
<evidence type="ECO:0000259" key="3">
    <source>
        <dbReference type="PROSITE" id="PS51172"/>
    </source>
</evidence>
<dbReference type="Gene3D" id="3.30.1920.20">
    <property type="match status" value="2"/>
</dbReference>
<dbReference type="Proteomes" id="UP000463051">
    <property type="component" value="Unassembled WGS sequence"/>
</dbReference>
<dbReference type="Pfam" id="PF02494">
    <property type="entry name" value="HYR"/>
    <property type="match status" value="6"/>
</dbReference>
<dbReference type="SUPFAM" id="SSF49384">
    <property type="entry name" value="Carbohydrate-binding domain"/>
    <property type="match status" value="1"/>
</dbReference>
<organism evidence="4 5">
    <name type="scientific">Paenibacillus monticola</name>
    <dbReference type="NCBI Taxonomy" id="2666075"/>
    <lineage>
        <taxon>Bacteria</taxon>
        <taxon>Bacillati</taxon>
        <taxon>Bacillota</taxon>
        <taxon>Bacilli</taxon>
        <taxon>Bacillales</taxon>
        <taxon>Paenibacillaceae</taxon>
        <taxon>Paenibacillus</taxon>
    </lineage>
</organism>
<dbReference type="InterPro" id="IPR003410">
    <property type="entry name" value="HYR_dom"/>
</dbReference>
<dbReference type="GO" id="GO:0005975">
    <property type="term" value="P:carbohydrate metabolic process"/>
    <property type="evidence" value="ECO:0007669"/>
    <property type="project" value="InterPro"/>
</dbReference>
<dbReference type="SUPFAM" id="SSF49373">
    <property type="entry name" value="Invasin/intimin cell-adhesion fragments"/>
    <property type="match status" value="1"/>
</dbReference>
<dbReference type="NCBIfam" id="NF047446">
    <property type="entry name" value="barrel_OmpL47"/>
    <property type="match status" value="2"/>
</dbReference>
<keyword evidence="5" id="KW-1185">Reference proteome</keyword>
<evidence type="ECO:0000313" key="4">
    <source>
        <dbReference type="EMBL" id="MRN57257.1"/>
    </source>
</evidence>
<dbReference type="InterPro" id="IPR036966">
    <property type="entry name" value="CBM3_sf"/>
</dbReference>
<dbReference type="PROSITE" id="PS51172">
    <property type="entry name" value="CBM3"/>
    <property type="match status" value="1"/>
</dbReference>
<keyword evidence="1" id="KW-0677">Repeat</keyword>
<dbReference type="PROSITE" id="PS50825">
    <property type="entry name" value="HYR"/>
    <property type="match status" value="2"/>
</dbReference>
<evidence type="ECO:0000313" key="5">
    <source>
        <dbReference type="Proteomes" id="UP000463051"/>
    </source>
</evidence>